<evidence type="ECO:0000313" key="2">
    <source>
        <dbReference type="Proteomes" id="UP000475117"/>
    </source>
</evidence>
<keyword evidence="2" id="KW-1185">Reference proteome</keyword>
<name>A0A6B3L887_9BACT</name>
<dbReference type="KEGG" id="soa:G3M56_005590"/>
<evidence type="ECO:0000313" key="1">
    <source>
        <dbReference type="EMBL" id="QQL46054.1"/>
    </source>
</evidence>
<protein>
    <submittedName>
        <fullName evidence="1">NfeD family protein</fullName>
    </submittedName>
</protein>
<dbReference type="EMBL" id="CP066776">
    <property type="protein sequence ID" value="QQL46054.1"/>
    <property type="molecule type" value="Genomic_DNA"/>
</dbReference>
<dbReference type="RefSeq" id="WP_164362686.1">
    <property type="nucleotide sequence ID" value="NZ_CP066776.1"/>
</dbReference>
<reference evidence="1 2" key="1">
    <citation type="submission" date="2020-12" db="EMBL/GenBank/DDBJ databases">
        <title>Sulforoseuscoccus oceanibium gen. nov., sp. nov., a representative of the phylum Verrucomicrobia with special cytoplasmic membrane, and proposal of Sulforoseuscoccusaceae fam. nov.</title>
        <authorList>
            <person name="Xi F."/>
        </authorList>
    </citation>
    <scope>NUCLEOTIDE SEQUENCE [LARGE SCALE GENOMIC DNA]</scope>
    <source>
        <strain evidence="1 2">T37</strain>
    </source>
</reference>
<proteinExistence type="predicted"/>
<sequence length="210" mass="22704">MQEFLHHLSQPYNLAISVFLGMILLYWIVSFFGVGLDALDVDIDMDADGGTNLASLGPLSGIIKFLNGGSVPLTGIATFLAICTWFFSITGNDLFNPEADNRTGWIILGISSLIAIPAAKLITWPLAPFFRKLRESEIVEPILGQTGVVISRKVDAAYGQAEVARKEGAPASINCICPEGEIPRGETIKVVSYDQQSGLYTVHPIQNPPN</sequence>
<organism evidence="1 2">
    <name type="scientific">Sulfuriroseicoccus oceanibius</name>
    <dbReference type="NCBI Taxonomy" id="2707525"/>
    <lineage>
        <taxon>Bacteria</taxon>
        <taxon>Pseudomonadati</taxon>
        <taxon>Verrucomicrobiota</taxon>
        <taxon>Verrucomicrobiia</taxon>
        <taxon>Verrucomicrobiales</taxon>
        <taxon>Verrucomicrobiaceae</taxon>
        <taxon>Sulfuriroseicoccus</taxon>
    </lineage>
</organism>
<dbReference type="AlphaFoldDB" id="A0A6B3L887"/>
<gene>
    <name evidence="1" type="ORF">G3M56_005590</name>
</gene>
<accession>A0A6B3L887</accession>
<dbReference type="Proteomes" id="UP000475117">
    <property type="component" value="Chromosome"/>
</dbReference>